<dbReference type="PANTHER" id="PTHR11164">
    <property type="entry name" value="GLUTAMATE CYSTEINE LIGASE"/>
    <property type="match status" value="1"/>
</dbReference>
<dbReference type="GO" id="GO:0017109">
    <property type="term" value="C:glutamate-cysteine ligase complex"/>
    <property type="evidence" value="ECO:0007669"/>
    <property type="project" value="TreeGrafter"/>
</dbReference>
<dbReference type="PANTHER" id="PTHR11164:SF0">
    <property type="entry name" value="GLUTAMATE--CYSTEINE LIGASE CATALYTIC SUBUNIT"/>
    <property type="match status" value="1"/>
</dbReference>
<dbReference type="InterPro" id="IPR014746">
    <property type="entry name" value="Gln_synth/guanido_kin_cat_dom"/>
</dbReference>
<organism evidence="11 12">
    <name type="scientific">Stylophora pistillata</name>
    <name type="common">Smooth cauliflower coral</name>
    <dbReference type="NCBI Taxonomy" id="50429"/>
    <lineage>
        <taxon>Eukaryota</taxon>
        <taxon>Metazoa</taxon>
        <taxon>Cnidaria</taxon>
        <taxon>Anthozoa</taxon>
        <taxon>Hexacorallia</taxon>
        <taxon>Scleractinia</taxon>
        <taxon>Astrocoeniina</taxon>
        <taxon>Pocilloporidae</taxon>
        <taxon>Stylophora</taxon>
    </lineage>
</organism>
<evidence type="ECO:0000313" key="11">
    <source>
        <dbReference type="EMBL" id="PFX25483.1"/>
    </source>
</evidence>
<dbReference type="OrthoDB" id="7939818at2759"/>
<protein>
    <recommendedName>
        <fullName evidence="3 10">Glutamate--cysteine ligase</fullName>
        <ecNumber evidence="3 10">6.3.2.2</ecNumber>
    </recommendedName>
    <alternativeName>
        <fullName evidence="9 10">Gamma-ECS</fullName>
    </alternativeName>
    <alternativeName>
        <fullName evidence="8 10">Gamma-glutamylcysteine synthetase</fullName>
    </alternativeName>
</protein>
<keyword evidence="12" id="KW-1185">Reference proteome</keyword>
<comment type="similarity">
    <text evidence="2 10">Belongs to the glutamate--cysteine ligase type 3 family.</text>
</comment>
<comment type="catalytic activity">
    <reaction evidence="10">
        <text>L-cysteine + L-glutamate + ATP = gamma-L-glutamyl-L-cysteine + ADP + phosphate + H(+)</text>
        <dbReference type="Rhea" id="RHEA:13285"/>
        <dbReference type="ChEBI" id="CHEBI:15378"/>
        <dbReference type="ChEBI" id="CHEBI:29985"/>
        <dbReference type="ChEBI" id="CHEBI:30616"/>
        <dbReference type="ChEBI" id="CHEBI:35235"/>
        <dbReference type="ChEBI" id="CHEBI:43474"/>
        <dbReference type="ChEBI" id="CHEBI:58173"/>
        <dbReference type="ChEBI" id="CHEBI:456216"/>
        <dbReference type="EC" id="6.3.2.2"/>
    </reaction>
</comment>
<dbReference type="Proteomes" id="UP000225706">
    <property type="component" value="Unassembled WGS sequence"/>
</dbReference>
<dbReference type="Pfam" id="PF03074">
    <property type="entry name" value="GCS"/>
    <property type="match status" value="1"/>
</dbReference>
<comment type="pathway">
    <text evidence="1 10">Sulfur metabolism; glutathione biosynthesis; glutathione from L-cysteine and L-glutamate: step 1/2.</text>
</comment>
<keyword evidence="6 10" id="KW-0547">Nucleotide-binding</keyword>
<keyword evidence="4 10" id="KW-0436">Ligase</keyword>
<evidence type="ECO:0000256" key="3">
    <source>
        <dbReference type="ARBA" id="ARBA00012220"/>
    </source>
</evidence>
<evidence type="ECO:0000256" key="5">
    <source>
        <dbReference type="ARBA" id="ARBA00022684"/>
    </source>
</evidence>
<evidence type="ECO:0000256" key="2">
    <source>
        <dbReference type="ARBA" id="ARBA00008100"/>
    </source>
</evidence>
<dbReference type="InterPro" id="IPR004308">
    <property type="entry name" value="GCS"/>
</dbReference>
<proteinExistence type="inferred from homology"/>
<dbReference type="AlphaFoldDB" id="A0A2B4S8Y9"/>
<gene>
    <name evidence="11" type="primary">Gclc</name>
    <name evidence="11" type="ORF">AWC38_SpisGene9877</name>
</gene>
<evidence type="ECO:0000256" key="4">
    <source>
        <dbReference type="ARBA" id="ARBA00022598"/>
    </source>
</evidence>
<dbReference type="Gene3D" id="3.30.590.50">
    <property type="match status" value="3"/>
</dbReference>
<dbReference type="SUPFAM" id="SSF55931">
    <property type="entry name" value="Glutamine synthetase/guanido kinase"/>
    <property type="match status" value="1"/>
</dbReference>
<dbReference type="Gene3D" id="1.10.8.960">
    <property type="match status" value="1"/>
</dbReference>
<evidence type="ECO:0000256" key="9">
    <source>
        <dbReference type="ARBA" id="ARBA00032122"/>
    </source>
</evidence>
<dbReference type="EMBL" id="LSMT01000150">
    <property type="protein sequence ID" value="PFX25483.1"/>
    <property type="molecule type" value="Genomic_DNA"/>
</dbReference>
<accession>A0A2B4S8Y9</accession>
<evidence type="ECO:0000256" key="10">
    <source>
        <dbReference type="RuleBase" id="RU367135"/>
    </source>
</evidence>
<keyword evidence="5 10" id="KW-0317">Glutathione biosynthesis</keyword>
<evidence type="ECO:0000256" key="6">
    <source>
        <dbReference type="ARBA" id="ARBA00022741"/>
    </source>
</evidence>
<reference evidence="12" key="1">
    <citation type="journal article" date="2017" name="bioRxiv">
        <title>Comparative analysis of the genomes of Stylophora pistillata and Acropora digitifera provides evidence for extensive differences between species of corals.</title>
        <authorList>
            <person name="Voolstra C.R."/>
            <person name="Li Y."/>
            <person name="Liew Y.J."/>
            <person name="Baumgarten S."/>
            <person name="Zoccola D."/>
            <person name="Flot J.-F."/>
            <person name="Tambutte S."/>
            <person name="Allemand D."/>
            <person name="Aranda M."/>
        </authorList>
    </citation>
    <scope>NUCLEOTIDE SEQUENCE [LARGE SCALE GENOMIC DNA]</scope>
</reference>
<dbReference type="GO" id="GO:0006750">
    <property type="term" value="P:glutathione biosynthetic process"/>
    <property type="evidence" value="ECO:0007669"/>
    <property type="project" value="UniProtKB-UniRule"/>
</dbReference>
<dbReference type="GO" id="GO:0004357">
    <property type="term" value="F:glutamate-cysteine ligase activity"/>
    <property type="evidence" value="ECO:0007669"/>
    <property type="project" value="UniProtKB-UniRule"/>
</dbReference>
<dbReference type="UniPathway" id="UPA00142">
    <property type="reaction ID" value="UER00209"/>
</dbReference>
<sequence length="607" mass="70053">MIQPYLLNASITIIAQFWNMGLLSKGCPLSWSETKQHRDEDRKHGVLQFLHIYNREKDRDRDCLRWGDEMEYTVLKFDHDNRKVYCNLRAKDVLNDLALLEQQTSTYPISWRPEYAAYVIEASPGQPMEESLAYLNIIELNMRLRREEMKRFLTEPGETVQSIVAFPRLGCPDLRFQILNRLRIKDFPVRYFTLIRLSVRVFPDLVFKDLNTPSPFIETFPTIDREGAEAALPDHIFMDGMGCGMSLGCLQLALSAGAPIIRGYLSDVDCRWNIISEASDDRTPEERGLAPLKENRFVIPKSRFDSVSTYLSPEGKDYNDIDLVYDQDVCQQLIFAGVDEQVARHVAHLFIRDPVTSLCLEDLEQNDEETSCLFENINSANWQTVRFKPPPPDSSSMGWRVEFRPMDIQLTDFENAAFITFVILLTRAILSFDLNLLIPISKVDENMVKAQKRDAARQGEFHFRKNLKKCDTMEEAENCQNDDLYCGGEFEMMSIDRIINGKDGEFPGLIPLINRYLATVEVDLNTWCTLSQYLNLISKKASGELLTTAQWIRRFVESHTEYKRDSVVDERICYDLLRKIDQIGQGEGEAPELFGKFTTFRMGDALF</sequence>
<evidence type="ECO:0000313" key="12">
    <source>
        <dbReference type="Proteomes" id="UP000225706"/>
    </source>
</evidence>
<name>A0A2B4S8Y9_STYPI</name>
<dbReference type="EC" id="6.3.2.2" evidence="3 10"/>
<keyword evidence="7 10" id="KW-0067">ATP-binding</keyword>
<evidence type="ECO:0000256" key="1">
    <source>
        <dbReference type="ARBA" id="ARBA00005006"/>
    </source>
</evidence>
<comment type="caution">
    <text evidence="11">The sequence shown here is derived from an EMBL/GenBank/DDBJ whole genome shotgun (WGS) entry which is preliminary data.</text>
</comment>
<dbReference type="GO" id="GO:0005524">
    <property type="term" value="F:ATP binding"/>
    <property type="evidence" value="ECO:0007669"/>
    <property type="project" value="UniProtKB-UniRule"/>
</dbReference>
<evidence type="ECO:0000256" key="8">
    <source>
        <dbReference type="ARBA" id="ARBA00030585"/>
    </source>
</evidence>
<dbReference type="STRING" id="50429.A0A2B4S8Y9"/>
<evidence type="ECO:0000256" key="7">
    <source>
        <dbReference type="ARBA" id="ARBA00022840"/>
    </source>
</evidence>